<gene>
    <name evidence="2" type="ORF">E1301_Tti023123</name>
</gene>
<reference evidence="2 3" key="1">
    <citation type="journal article" date="2019" name="Mol. Ecol. Resour.">
        <title>Chromosome-level genome assembly of Triplophysa tibetana, a fish adapted to the harsh high-altitude environment of the Tibetan Plateau.</title>
        <authorList>
            <person name="Yang X."/>
            <person name="Liu H."/>
            <person name="Ma Z."/>
            <person name="Zou Y."/>
            <person name="Zou M."/>
            <person name="Mao Y."/>
            <person name="Li X."/>
            <person name="Wang H."/>
            <person name="Chen T."/>
            <person name="Wang W."/>
            <person name="Yang R."/>
        </authorList>
    </citation>
    <scope>NUCLEOTIDE SEQUENCE [LARGE SCALE GENOMIC DNA]</scope>
    <source>
        <strain evidence="2">TTIB1903HZAU</strain>
        <tissue evidence="2">Muscle</tissue>
    </source>
</reference>
<evidence type="ECO:0000256" key="1">
    <source>
        <dbReference type="SAM" id="MobiDB-lite"/>
    </source>
</evidence>
<accession>A0A5A9PP78</accession>
<dbReference type="EMBL" id="SOYY01000004">
    <property type="protein sequence ID" value="KAA0722756.1"/>
    <property type="molecule type" value="Genomic_DNA"/>
</dbReference>
<organism evidence="2 3">
    <name type="scientific">Triplophysa tibetana</name>
    <dbReference type="NCBI Taxonomy" id="1572043"/>
    <lineage>
        <taxon>Eukaryota</taxon>
        <taxon>Metazoa</taxon>
        <taxon>Chordata</taxon>
        <taxon>Craniata</taxon>
        <taxon>Vertebrata</taxon>
        <taxon>Euteleostomi</taxon>
        <taxon>Actinopterygii</taxon>
        <taxon>Neopterygii</taxon>
        <taxon>Teleostei</taxon>
        <taxon>Ostariophysi</taxon>
        <taxon>Cypriniformes</taxon>
        <taxon>Nemacheilidae</taxon>
        <taxon>Triplophysa</taxon>
    </lineage>
</organism>
<keyword evidence="3" id="KW-1185">Reference proteome</keyword>
<dbReference type="AlphaFoldDB" id="A0A5A9PP78"/>
<comment type="caution">
    <text evidence="2">The sequence shown here is derived from an EMBL/GenBank/DDBJ whole genome shotgun (WGS) entry which is preliminary data.</text>
</comment>
<evidence type="ECO:0000313" key="2">
    <source>
        <dbReference type="EMBL" id="KAA0722756.1"/>
    </source>
</evidence>
<feature type="region of interest" description="Disordered" evidence="1">
    <location>
        <begin position="202"/>
        <end position="227"/>
    </location>
</feature>
<name>A0A5A9PP78_9TELE</name>
<dbReference type="Proteomes" id="UP000324632">
    <property type="component" value="Chromosome 4"/>
</dbReference>
<feature type="region of interest" description="Disordered" evidence="1">
    <location>
        <begin position="59"/>
        <end position="102"/>
    </location>
</feature>
<protein>
    <submittedName>
        <fullName evidence="2">Uncharacterized protein</fullName>
    </submittedName>
</protein>
<feature type="compositionally biased region" description="Basic and acidic residues" evidence="1">
    <location>
        <begin position="79"/>
        <end position="102"/>
    </location>
</feature>
<proteinExistence type="predicted"/>
<evidence type="ECO:0000313" key="3">
    <source>
        <dbReference type="Proteomes" id="UP000324632"/>
    </source>
</evidence>
<sequence>MFSCQCPFSRHFLQAVTLCRAPTAVRLTRGRASEQCLSLFLQPRYDFLDSLAPLISSLESSSHGSREEGRGMNETVAAKGREEQRRKLAEGEKMPEKGSKEHLWPRENAKTVPTSSSLLTAFTASYTVIHDVPMLWKELRESSHPKKFSGDPCSAPEHCPAAKLSQRFELLLPPTGYVPICTEHSFTDAIREQAYELPGSLPSLSSDRMPLIPDEEPKQQQHNNMKV</sequence>